<dbReference type="Proteomes" id="UP000326757">
    <property type="component" value="Unassembled WGS sequence"/>
</dbReference>
<organism evidence="2 3">
    <name type="scientific">Monilinia laxa</name>
    <name type="common">Brown rot fungus</name>
    <name type="synonym">Sclerotinia laxa</name>
    <dbReference type="NCBI Taxonomy" id="61186"/>
    <lineage>
        <taxon>Eukaryota</taxon>
        <taxon>Fungi</taxon>
        <taxon>Dikarya</taxon>
        <taxon>Ascomycota</taxon>
        <taxon>Pezizomycotina</taxon>
        <taxon>Leotiomycetes</taxon>
        <taxon>Helotiales</taxon>
        <taxon>Sclerotiniaceae</taxon>
        <taxon>Monilinia</taxon>
    </lineage>
</organism>
<reference evidence="2 3" key="1">
    <citation type="submission" date="2019-06" db="EMBL/GenBank/DDBJ databases">
        <title>Genome Sequence of the Brown Rot Fungal Pathogen Monilinia laxa.</title>
        <authorList>
            <person name="De Miccolis Angelini R.M."/>
            <person name="Landi L."/>
            <person name="Abate D."/>
            <person name="Pollastro S."/>
            <person name="Romanazzi G."/>
            <person name="Faretra F."/>
        </authorList>
    </citation>
    <scope>NUCLEOTIDE SEQUENCE [LARGE SCALE GENOMIC DNA]</scope>
    <source>
        <strain evidence="2 3">Mlax316</strain>
    </source>
</reference>
<comment type="caution">
    <text evidence="2">The sequence shown here is derived from an EMBL/GenBank/DDBJ whole genome shotgun (WGS) entry which is preliminary data.</text>
</comment>
<sequence>MNEKRKYCYHCDYANIDIDISMDPKPDYCKNCRYYHDPVDSGWVSIAQRPEDFYDGENKDDNADSFICFNDLPPELRLKIWEFAMPGPRIVLLNYNGRTNEYRSLSQISMAAVCQESRHVVTSLYVKAFGTESAEPKTWFNFEIDTLYIQRYPWVVGGHPNGFLDRGKVRKLAVHILEPCRFEGNNSVRTEDTLHNLLSIFENVEVLINVQKRHNEPSQNQELELLDPINIDRLLAFSRLNVIREENITEQEKLQTDGYVPFDFASDWPIELGPDASNYVPQSELHKLLQVDNDLQSRTRLFRGQRAKVYLMPEIREMMITTSLMVAKIREAQKVYQKAEEAHKLLI</sequence>
<feature type="domain" description="2EXR" evidence="1">
    <location>
        <begin position="66"/>
        <end position="147"/>
    </location>
</feature>
<protein>
    <recommendedName>
        <fullName evidence="1">2EXR domain-containing protein</fullName>
    </recommendedName>
</protein>
<evidence type="ECO:0000313" key="2">
    <source>
        <dbReference type="EMBL" id="KAB8290571.1"/>
    </source>
</evidence>
<evidence type="ECO:0000313" key="3">
    <source>
        <dbReference type="Proteomes" id="UP000326757"/>
    </source>
</evidence>
<dbReference type="PANTHER" id="PTHR35910:SF6">
    <property type="entry name" value="2EXR DOMAIN-CONTAINING PROTEIN"/>
    <property type="match status" value="1"/>
</dbReference>
<keyword evidence="3" id="KW-1185">Reference proteome</keyword>
<gene>
    <name evidence="2" type="ORF">EYC80_010996</name>
</gene>
<dbReference type="OrthoDB" id="3437257at2759"/>
<dbReference type="EMBL" id="VIGI01000017">
    <property type="protein sequence ID" value="KAB8290571.1"/>
    <property type="molecule type" value="Genomic_DNA"/>
</dbReference>
<dbReference type="Pfam" id="PF20150">
    <property type="entry name" value="2EXR"/>
    <property type="match status" value="1"/>
</dbReference>
<dbReference type="AlphaFoldDB" id="A0A5N6JPS8"/>
<dbReference type="PANTHER" id="PTHR35910">
    <property type="entry name" value="2EXR DOMAIN-CONTAINING PROTEIN"/>
    <property type="match status" value="1"/>
</dbReference>
<proteinExistence type="predicted"/>
<evidence type="ECO:0000259" key="1">
    <source>
        <dbReference type="Pfam" id="PF20150"/>
    </source>
</evidence>
<dbReference type="InterPro" id="IPR045518">
    <property type="entry name" value="2EXR"/>
</dbReference>
<name>A0A5N6JPS8_MONLA</name>
<accession>A0A5N6JPS8</accession>